<name>A0A8T2KEA7_9PIPI</name>
<proteinExistence type="predicted"/>
<dbReference type="PANTHER" id="PTHR15427">
    <property type="entry name" value="EMILIN ELASTIN MICROFIBRIL INTERFACE-LOCATED PROTEIN ELASTIN MICROFIBRIL INTERFACER"/>
    <property type="match status" value="1"/>
</dbReference>
<organism evidence="8 9">
    <name type="scientific">Hymenochirus boettgeri</name>
    <name type="common">Congo dwarf clawed frog</name>
    <dbReference type="NCBI Taxonomy" id="247094"/>
    <lineage>
        <taxon>Eukaryota</taxon>
        <taxon>Metazoa</taxon>
        <taxon>Chordata</taxon>
        <taxon>Craniata</taxon>
        <taxon>Vertebrata</taxon>
        <taxon>Euteleostomi</taxon>
        <taxon>Amphibia</taxon>
        <taxon>Batrachia</taxon>
        <taxon>Anura</taxon>
        <taxon>Pipoidea</taxon>
        <taxon>Pipidae</taxon>
        <taxon>Pipinae</taxon>
        <taxon>Hymenochirus</taxon>
    </lineage>
</organism>
<dbReference type="OrthoDB" id="5875591at2759"/>
<feature type="region of interest" description="Disordered" evidence="5">
    <location>
        <begin position="38"/>
        <end position="85"/>
    </location>
</feature>
<dbReference type="AlphaFoldDB" id="A0A8T2KEA7"/>
<dbReference type="InterPro" id="IPR050392">
    <property type="entry name" value="Collagen/C1q_domain"/>
</dbReference>
<evidence type="ECO:0000256" key="1">
    <source>
        <dbReference type="ARBA" id="ARBA00004613"/>
    </source>
</evidence>
<evidence type="ECO:0000256" key="6">
    <source>
        <dbReference type="SAM" id="SignalP"/>
    </source>
</evidence>
<dbReference type="EMBL" id="JAACNH010000002">
    <property type="protein sequence ID" value="KAG8452716.1"/>
    <property type="molecule type" value="Genomic_DNA"/>
</dbReference>
<keyword evidence="4" id="KW-0176">Collagen</keyword>
<evidence type="ECO:0000256" key="2">
    <source>
        <dbReference type="ARBA" id="ARBA00022525"/>
    </source>
</evidence>
<feature type="signal peptide" evidence="6">
    <location>
        <begin position="1"/>
        <end position="21"/>
    </location>
</feature>
<comment type="subcellular location">
    <subcellularLocation>
        <location evidence="1">Secreted</location>
    </subcellularLocation>
</comment>
<dbReference type="SMART" id="SM00110">
    <property type="entry name" value="C1Q"/>
    <property type="match status" value="1"/>
</dbReference>
<evidence type="ECO:0000256" key="3">
    <source>
        <dbReference type="ARBA" id="ARBA00022729"/>
    </source>
</evidence>
<feature type="compositionally biased region" description="Basic and acidic residues" evidence="5">
    <location>
        <begin position="48"/>
        <end position="68"/>
    </location>
</feature>
<gene>
    <name evidence="8" type="ORF">GDO86_004490</name>
</gene>
<reference evidence="8" key="1">
    <citation type="thesis" date="2020" institute="ProQuest LLC" country="789 East Eisenhower Parkway, Ann Arbor, MI, USA">
        <title>Comparative Genomics and Chromosome Evolution.</title>
        <authorList>
            <person name="Mudd A.B."/>
        </authorList>
    </citation>
    <scope>NUCLEOTIDE SEQUENCE</scope>
    <source>
        <strain evidence="8">Female2</strain>
        <tissue evidence="8">Blood</tissue>
    </source>
</reference>
<comment type="caution">
    <text evidence="8">The sequence shown here is derived from an EMBL/GenBank/DDBJ whole genome shotgun (WGS) entry which is preliminary data.</text>
</comment>
<evidence type="ECO:0000256" key="5">
    <source>
        <dbReference type="SAM" id="MobiDB-lite"/>
    </source>
</evidence>
<dbReference type="InterPro" id="IPR001073">
    <property type="entry name" value="C1q_dom"/>
</dbReference>
<keyword evidence="2" id="KW-0964">Secreted</keyword>
<dbReference type="InterPro" id="IPR008983">
    <property type="entry name" value="Tumour_necrosis_fac-like_dom"/>
</dbReference>
<evidence type="ECO:0000256" key="4">
    <source>
        <dbReference type="ARBA" id="ARBA00023119"/>
    </source>
</evidence>
<dbReference type="Gene3D" id="2.60.120.40">
    <property type="match status" value="1"/>
</dbReference>
<dbReference type="FunFam" id="2.60.120.40:FF:000001">
    <property type="entry name" value="Complement C1q B chain"/>
    <property type="match status" value="1"/>
</dbReference>
<feature type="chain" id="PRO_5035885802" description="C1q domain-containing protein" evidence="6">
    <location>
        <begin position="22"/>
        <end position="220"/>
    </location>
</feature>
<dbReference type="GO" id="GO:0005581">
    <property type="term" value="C:collagen trimer"/>
    <property type="evidence" value="ECO:0007669"/>
    <property type="project" value="UniProtKB-KW"/>
</dbReference>
<dbReference type="Proteomes" id="UP000812440">
    <property type="component" value="Chromosome 2"/>
</dbReference>
<evidence type="ECO:0000313" key="9">
    <source>
        <dbReference type="Proteomes" id="UP000812440"/>
    </source>
</evidence>
<dbReference type="PROSITE" id="PS50871">
    <property type="entry name" value="C1Q"/>
    <property type="match status" value="1"/>
</dbReference>
<evidence type="ECO:0000259" key="7">
    <source>
        <dbReference type="PROSITE" id="PS50871"/>
    </source>
</evidence>
<evidence type="ECO:0000313" key="8">
    <source>
        <dbReference type="EMBL" id="KAG8452716.1"/>
    </source>
</evidence>
<protein>
    <recommendedName>
        <fullName evidence="7">C1q domain-containing protein</fullName>
    </recommendedName>
</protein>
<dbReference type="Pfam" id="PF00386">
    <property type="entry name" value="C1q"/>
    <property type="match status" value="1"/>
</dbReference>
<dbReference type="PRINTS" id="PR00007">
    <property type="entry name" value="COMPLEMNTC1Q"/>
</dbReference>
<dbReference type="GO" id="GO:0005576">
    <property type="term" value="C:extracellular region"/>
    <property type="evidence" value="ECO:0007669"/>
    <property type="project" value="UniProtKB-SubCell"/>
</dbReference>
<dbReference type="SUPFAM" id="SSF49842">
    <property type="entry name" value="TNF-like"/>
    <property type="match status" value="1"/>
</dbReference>
<keyword evidence="9" id="KW-1185">Reference proteome</keyword>
<dbReference type="Pfam" id="PF01391">
    <property type="entry name" value="Collagen"/>
    <property type="match status" value="1"/>
</dbReference>
<dbReference type="PANTHER" id="PTHR15427:SF21">
    <property type="entry name" value="COMPLEMENT C1Q AND TUMOR NECROSIS FACTOR-RELATED PROTEIN 9A"/>
    <property type="match status" value="1"/>
</dbReference>
<accession>A0A8T2KEA7</accession>
<sequence>MRKLIFLTLINLVSIPHIGKCESQLNKAYECSAGVPGIPGTNGQHGPAGRDGRDGEPGPKGEPGEPGERGPPGHPGKVGPPGIPGPILSKPGEILAFHVGLDASSPPPNQPIQFKKVFYNEQNIYNTETGKLKAPVDGIYFLIYQISVYSKSVHLTLQHNDKIVQYMKHETASFITKQASGSSILKLKRNDEVWLQTVDNNNGLYSNDKNDSTFSGFLIL</sequence>
<dbReference type="InterPro" id="IPR008160">
    <property type="entry name" value="Collagen"/>
</dbReference>
<keyword evidence="3 6" id="KW-0732">Signal</keyword>
<feature type="domain" description="C1q" evidence="7">
    <location>
        <begin position="90"/>
        <end position="220"/>
    </location>
</feature>